<evidence type="ECO:0000256" key="1">
    <source>
        <dbReference type="SAM" id="MobiDB-lite"/>
    </source>
</evidence>
<dbReference type="STRING" id="1035.BN961_01920"/>
<gene>
    <name evidence="2" type="ORF">BN961_01920</name>
</gene>
<comment type="caution">
    <text evidence="2">The sequence shown here is derived from an EMBL/GenBank/DDBJ whole genome shotgun (WGS) entry which is preliminary data.</text>
</comment>
<organism evidence="2 3">
    <name type="scientific">Afipia felis</name>
    <name type="common">Cat scratch disease bacillus</name>
    <dbReference type="NCBI Taxonomy" id="1035"/>
    <lineage>
        <taxon>Bacteria</taxon>
        <taxon>Pseudomonadati</taxon>
        <taxon>Pseudomonadota</taxon>
        <taxon>Alphaproteobacteria</taxon>
        <taxon>Hyphomicrobiales</taxon>
        <taxon>Nitrobacteraceae</taxon>
        <taxon>Afipia</taxon>
    </lineage>
</organism>
<sequence>MEEIQITQVEFPPAKDKPEIVRKPKPGRSQQQSASIPEKGRKKPDGGMK</sequence>
<dbReference type="EMBL" id="CCAZ020000001">
    <property type="protein sequence ID" value="CEG08504.1"/>
    <property type="molecule type" value="Genomic_DNA"/>
</dbReference>
<reference evidence="2 3" key="1">
    <citation type="journal article" date="2014" name="Genome Announc.">
        <title>Genome Sequence of Afipia felis Strain 76713, Isolated in Hospital Water Using an Amoeba Co-Culture Procedure.</title>
        <authorList>
            <person name="Benamar S."/>
            <person name="La Scola B."/>
            <person name="Croce O."/>
        </authorList>
    </citation>
    <scope>NUCLEOTIDE SEQUENCE [LARGE SCALE GENOMIC DNA]</scope>
    <source>
        <strain evidence="2 3">76713</strain>
    </source>
</reference>
<dbReference type="AlphaFoldDB" id="A0A090MSB7"/>
<dbReference type="RefSeq" id="WP_009338992.1">
    <property type="nucleotide sequence ID" value="NZ_CCAZ020000001.1"/>
</dbReference>
<keyword evidence="3" id="KW-1185">Reference proteome</keyword>
<proteinExistence type="predicted"/>
<name>A0A090MSB7_AFIFE</name>
<evidence type="ECO:0000313" key="2">
    <source>
        <dbReference type="EMBL" id="CEG08504.1"/>
    </source>
</evidence>
<feature type="region of interest" description="Disordered" evidence="1">
    <location>
        <begin position="1"/>
        <end position="49"/>
    </location>
</feature>
<accession>A0A090MSB7</accession>
<feature type="compositionally biased region" description="Basic and acidic residues" evidence="1">
    <location>
        <begin position="13"/>
        <end position="22"/>
    </location>
</feature>
<evidence type="ECO:0000313" key="3">
    <source>
        <dbReference type="Proteomes" id="UP000035762"/>
    </source>
</evidence>
<dbReference type="Proteomes" id="UP000035762">
    <property type="component" value="Unassembled WGS sequence"/>
</dbReference>
<protein>
    <submittedName>
        <fullName evidence="2">Uncharacterized protein</fullName>
    </submittedName>
</protein>